<dbReference type="PANTHER" id="PTHR14469">
    <property type="entry name" value="SARCOMA ANTIGEN NY-SAR-23"/>
    <property type="match status" value="1"/>
</dbReference>
<reference evidence="3" key="1">
    <citation type="journal article" date="2023" name="Science">
        <title>Genome structures resolve the early diversification of teleost fishes.</title>
        <authorList>
            <person name="Parey E."/>
            <person name="Louis A."/>
            <person name="Montfort J."/>
            <person name="Bouchez O."/>
            <person name="Roques C."/>
            <person name="Iampietro C."/>
            <person name="Lluch J."/>
            <person name="Castinel A."/>
            <person name="Donnadieu C."/>
            <person name="Desvignes T."/>
            <person name="Floi Bucao C."/>
            <person name="Jouanno E."/>
            <person name="Wen M."/>
            <person name="Mejri S."/>
            <person name="Dirks R."/>
            <person name="Jansen H."/>
            <person name="Henkel C."/>
            <person name="Chen W.J."/>
            <person name="Zahm M."/>
            <person name="Cabau C."/>
            <person name="Klopp C."/>
            <person name="Thompson A.W."/>
            <person name="Robinson-Rechavi M."/>
            <person name="Braasch I."/>
            <person name="Lecointre G."/>
            <person name="Bobe J."/>
            <person name="Postlethwait J.H."/>
            <person name="Berthelot C."/>
            <person name="Roest Crollius H."/>
            <person name="Guiguen Y."/>
        </authorList>
    </citation>
    <scope>NUCLEOTIDE SEQUENCE</scope>
    <source>
        <strain evidence="3">Concon-B</strain>
    </source>
</reference>
<dbReference type="EMBL" id="JAFJMO010000008">
    <property type="protein sequence ID" value="KAJ8269454.1"/>
    <property type="molecule type" value="Genomic_DNA"/>
</dbReference>
<organism evidence="3 4">
    <name type="scientific">Conger conger</name>
    <name type="common">Conger eel</name>
    <name type="synonym">Muraena conger</name>
    <dbReference type="NCBI Taxonomy" id="82655"/>
    <lineage>
        <taxon>Eukaryota</taxon>
        <taxon>Metazoa</taxon>
        <taxon>Chordata</taxon>
        <taxon>Craniata</taxon>
        <taxon>Vertebrata</taxon>
        <taxon>Euteleostomi</taxon>
        <taxon>Actinopterygii</taxon>
        <taxon>Neopterygii</taxon>
        <taxon>Teleostei</taxon>
        <taxon>Anguilliformes</taxon>
        <taxon>Congridae</taxon>
        <taxon>Conger</taxon>
    </lineage>
</organism>
<feature type="region of interest" description="Disordered" evidence="2">
    <location>
        <begin position="305"/>
        <end position="332"/>
    </location>
</feature>
<evidence type="ECO:0000256" key="2">
    <source>
        <dbReference type="SAM" id="MobiDB-lite"/>
    </source>
</evidence>
<proteinExistence type="inferred from homology"/>
<evidence type="ECO:0000256" key="1">
    <source>
        <dbReference type="ARBA" id="ARBA00037957"/>
    </source>
</evidence>
<comment type="similarity">
    <text evidence="1">Belongs to the PC-esterase family.</text>
</comment>
<accession>A0A9Q1HYX4</accession>
<dbReference type="OrthoDB" id="9975373at2759"/>
<dbReference type="SUPFAM" id="SSF52266">
    <property type="entry name" value="SGNH hydrolase"/>
    <property type="match status" value="1"/>
</dbReference>
<evidence type="ECO:0008006" key="5">
    <source>
        <dbReference type="Google" id="ProtNLM"/>
    </source>
</evidence>
<comment type="caution">
    <text evidence="3">The sequence shown here is derived from an EMBL/GenBank/DDBJ whole genome shotgun (WGS) entry which is preliminary data.</text>
</comment>
<dbReference type="PANTHER" id="PTHR14469:SF0">
    <property type="entry name" value="FAMILY WITH SEQUENCE SIMILARITY 113"/>
    <property type="match status" value="1"/>
</dbReference>
<protein>
    <recommendedName>
        <fullName evidence="5">PC-esterase domain-containing protein 1A-like</fullName>
    </recommendedName>
</protein>
<dbReference type="AlphaFoldDB" id="A0A9Q1HYX4"/>
<feature type="compositionally biased region" description="Polar residues" evidence="2">
    <location>
        <begin position="319"/>
        <end position="332"/>
    </location>
</feature>
<dbReference type="Proteomes" id="UP001152803">
    <property type="component" value="Unassembled WGS sequence"/>
</dbReference>
<gene>
    <name evidence="3" type="ORF">COCON_G00120610</name>
</gene>
<evidence type="ECO:0000313" key="4">
    <source>
        <dbReference type="Proteomes" id="UP001152803"/>
    </source>
</evidence>
<name>A0A9Q1HYX4_CONCO</name>
<keyword evidence="4" id="KW-1185">Reference proteome</keyword>
<dbReference type="Gene3D" id="3.40.50.1110">
    <property type="entry name" value="SGNH hydrolase"/>
    <property type="match status" value="1"/>
</dbReference>
<evidence type="ECO:0000313" key="3">
    <source>
        <dbReference type="EMBL" id="KAJ8269454.1"/>
    </source>
</evidence>
<sequence>MEDRGWKDPVTFGLRNSGSRPVEFCTSSAASFKIMKAVTQSQARRLLHNKFVVVLGDSIQRSVYKDLVLLLQRDKYLSTSQLKTKGEMNFEQDYLVEGGQLGPMNNGTGYREVRQFRTDHHLVRFYFLTRIYSRYMESILADLENGLKPDVVVMNSCVWDLSRYGLKWVTEYRENLHKLFQQMKKILPPECLIMWNMTMPLGSKIIGGFLVPEIEHMAPTLRYDVIEANFYSATLADAYGLDVLDLHFHFRFRLDHRTRDGVHWNAAAHRRITGLLLQHAAQAWGVELPPSSAAAGLEFSLSSPAPTPAPLKSKRKQAQKTQQPFPHEYNNNYNLPPAMDPYRYGGPCGSRGYVDPYMEPPFPSNQQYPVLPWPQGPTIDYWARGPPPNFFCSDSPFSQMSTNTPYAMGYMSFNDHSSRFGPTGWNHGDGPYHSAPMGVQNHYVMKKKSSKKMMKPYSRQNQHHLCRY</sequence>
<dbReference type="InterPro" id="IPR036514">
    <property type="entry name" value="SGNH_hydro_sf"/>
</dbReference>